<feature type="compositionally biased region" description="Gly residues" evidence="3">
    <location>
        <begin position="861"/>
        <end position="871"/>
    </location>
</feature>
<protein>
    <recommendedName>
        <fullName evidence="4">RCC1-like domain-containing protein</fullName>
    </recommendedName>
</protein>
<dbReference type="PROSITE" id="PS50012">
    <property type="entry name" value="RCC1_3"/>
    <property type="match status" value="7"/>
</dbReference>
<feature type="compositionally biased region" description="Low complexity" evidence="3">
    <location>
        <begin position="846"/>
        <end position="860"/>
    </location>
</feature>
<dbReference type="PANTHER" id="PTHR22872">
    <property type="entry name" value="BTK-BINDING PROTEIN-RELATED"/>
    <property type="match status" value="1"/>
</dbReference>
<dbReference type="EMBL" id="CP126212">
    <property type="protein sequence ID" value="WIA13861.1"/>
    <property type="molecule type" value="Genomic_DNA"/>
</dbReference>
<evidence type="ECO:0000313" key="6">
    <source>
        <dbReference type="Proteomes" id="UP001244341"/>
    </source>
</evidence>
<feature type="region of interest" description="Disordered" evidence="3">
    <location>
        <begin position="656"/>
        <end position="686"/>
    </location>
</feature>
<dbReference type="Proteomes" id="UP001244341">
    <property type="component" value="Chromosome 5b"/>
</dbReference>
<feature type="repeat" description="RCC1" evidence="2">
    <location>
        <begin position="437"/>
        <end position="492"/>
    </location>
</feature>
<evidence type="ECO:0000313" key="5">
    <source>
        <dbReference type="EMBL" id="WIA13861.1"/>
    </source>
</evidence>
<dbReference type="SUPFAM" id="SSF50985">
    <property type="entry name" value="RCC1/BLIP-II"/>
    <property type="match status" value="2"/>
</dbReference>
<feature type="compositionally biased region" description="Low complexity" evidence="3">
    <location>
        <begin position="805"/>
        <end position="816"/>
    </location>
</feature>
<dbReference type="Gene3D" id="2.130.10.30">
    <property type="entry name" value="Regulator of chromosome condensation 1/beta-lactamase-inhibitor protein II"/>
    <property type="match status" value="2"/>
</dbReference>
<dbReference type="Pfam" id="PF25390">
    <property type="entry name" value="WD40_RLD"/>
    <property type="match status" value="1"/>
</dbReference>
<dbReference type="PRINTS" id="PR00633">
    <property type="entry name" value="RCCNDNSATION"/>
</dbReference>
<dbReference type="InterPro" id="IPR058923">
    <property type="entry name" value="RCC1-like_dom"/>
</dbReference>
<feature type="repeat" description="RCC1" evidence="2">
    <location>
        <begin position="285"/>
        <end position="330"/>
    </location>
</feature>
<feature type="compositionally biased region" description="Low complexity" evidence="3">
    <location>
        <begin position="529"/>
        <end position="543"/>
    </location>
</feature>
<feature type="repeat" description="RCC1" evidence="2">
    <location>
        <begin position="39"/>
        <end position="97"/>
    </location>
</feature>
<feature type="repeat" description="RCC1" evidence="2">
    <location>
        <begin position="331"/>
        <end position="382"/>
    </location>
</feature>
<evidence type="ECO:0000259" key="4">
    <source>
        <dbReference type="Pfam" id="PF25390"/>
    </source>
</evidence>
<feature type="region of interest" description="Disordered" evidence="3">
    <location>
        <begin position="498"/>
        <end position="551"/>
    </location>
</feature>
<dbReference type="PROSITE" id="PS00626">
    <property type="entry name" value="RCC1_2"/>
    <property type="match status" value="1"/>
</dbReference>
<accession>A0ABY8U1N3</accession>
<evidence type="ECO:0000256" key="3">
    <source>
        <dbReference type="SAM" id="MobiDB-lite"/>
    </source>
</evidence>
<keyword evidence="1" id="KW-0677">Repeat</keyword>
<dbReference type="InterPro" id="IPR051625">
    <property type="entry name" value="Signaling_Regulatory_Domain"/>
</dbReference>
<gene>
    <name evidence="5" type="ORF">OEZ85_002434</name>
</gene>
<organism evidence="5 6">
    <name type="scientific">Tetradesmus obliquus</name>
    <name type="common">Green alga</name>
    <name type="synonym">Acutodesmus obliquus</name>
    <dbReference type="NCBI Taxonomy" id="3088"/>
    <lineage>
        <taxon>Eukaryota</taxon>
        <taxon>Viridiplantae</taxon>
        <taxon>Chlorophyta</taxon>
        <taxon>core chlorophytes</taxon>
        <taxon>Chlorophyceae</taxon>
        <taxon>CS clade</taxon>
        <taxon>Sphaeropleales</taxon>
        <taxon>Scenedesmaceae</taxon>
        <taxon>Tetradesmus</taxon>
    </lineage>
</organism>
<feature type="repeat" description="RCC1" evidence="2">
    <location>
        <begin position="150"/>
        <end position="204"/>
    </location>
</feature>
<feature type="domain" description="RCC1-like" evidence="4">
    <location>
        <begin position="266"/>
        <end position="488"/>
    </location>
</feature>
<evidence type="ECO:0000256" key="2">
    <source>
        <dbReference type="PROSITE-ProRule" id="PRU00235"/>
    </source>
</evidence>
<sequence>MSEKSMSHAASAPLDLPDSPAGYLCLNVPPWVAAPPIEAVVFGWGASEDQQLGLDAGEDVDSPKVVEALLGVKFMGRGFLSCPLVGGSRNTLAIDAEGGLWSWGWNARGTLGHGHRDLQHKPACVEALHGVTIVQAAIGGWHCLALSDEGQVYCWGGNEYQQCGLVAPDEQPQPGTQAAAAQAAAEKAAHSSQGGTQSLLAAAAAAVAKGADAITNGRRSLVRSDTDVDSYPNGGTNGDAYTYSSVYGVLPAARDILVPRACMPGLVVKQVACGGMNSVVLTEGGEVWTWGEPWGEFALELQRAPRKVPGAVNIAAIACGAFHNMALARDGCLLAWGTNDYGQLGNGSTIYSTTPVEVVDLEEVAVADIAAGGWHSMALSADGQIYVWGRGEYGRLGIADRTGSSKLRPHKVRGLEGHTVVQVAAGGTHSVAVTSAGRMFIWGRASYGRLGLGPGARDAYSPVEVALPGGHERWKVAAATAGGRHTMCLAVPVRDASLRREGSRAGSTASTSRGPSRAASVQGEPAGGQQQQALLQQLQTQQQMSRGAGATGSFNSLAAELGGLRVGSPAPGSSGSGSGLAGLQQQRQKWGGGGGGLRPGEQAPVSPRAVPPPMSPSQRRVGFDLGSALNSEPGAVEAEGSIPTHNEGLLHSEAAAEDEAAQQEEAAKQREQAAMDAEAAAQARQQHEFGALHQAAATVDLSASIDDEVATAAAADPRQQQQQQHELQQQQQQQQRPATSPRLLALQQQAAGSSSSSMRRSGSYQGLSALHLHSQPGNSPRSGELAGASPSSLQQAMHAGGSGGAAAAAAASGGASTPPLVGQITRQQSSQLAAAVAGSHGRVDASRAASAASLPSLSAGVGVGPGVGGSSRMGPAVTRVDSDLSQEGMSPDEGLLLGGESPTGSSSGRGAGASRSNSERALAGLEAITGTSPPGGVYDVGLGDAAARCANSHPGREYIHYNTHLS</sequence>
<feature type="repeat" description="RCC1" evidence="2">
    <location>
        <begin position="98"/>
        <end position="149"/>
    </location>
</feature>
<dbReference type="InterPro" id="IPR000408">
    <property type="entry name" value="Reg_chr_condens"/>
</dbReference>
<proteinExistence type="predicted"/>
<feature type="repeat" description="RCC1" evidence="2">
    <location>
        <begin position="383"/>
        <end position="436"/>
    </location>
</feature>
<feature type="compositionally biased region" description="Polar residues" evidence="3">
    <location>
        <begin position="505"/>
        <end position="514"/>
    </location>
</feature>
<feature type="compositionally biased region" description="Low complexity" evidence="3">
    <location>
        <begin position="719"/>
        <end position="766"/>
    </location>
</feature>
<evidence type="ECO:0000256" key="1">
    <source>
        <dbReference type="ARBA" id="ARBA00022737"/>
    </source>
</evidence>
<name>A0ABY8U1N3_TETOB</name>
<dbReference type="InterPro" id="IPR009091">
    <property type="entry name" value="RCC1/BLIP-II"/>
</dbReference>
<feature type="compositionally biased region" description="Low complexity" evidence="3">
    <location>
        <begin position="904"/>
        <end position="921"/>
    </location>
</feature>
<feature type="region of interest" description="Disordered" evidence="3">
    <location>
        <begin position="565"/>
        <end position="642"/>
    </location>
</feature>
<reference evidence="5 6" key="1">
    <citation type="submission" date="2023-05" db="EMBL/GenBank/DDBJ databases">
        <title>A 100% complete, gapless, phased diploid assembly of the Scenedesmus obliquus UTEX 3031 genome.</title>
        <authorList>
            <person name="Biondi T.C."/>
            <person name="Hanschen E.R."/>
            <person name="Kwon T."/>
            <person name="Eng W."/>
            <person name="Kruse C.P.S."/>
            <person name="Koehler S.I."/>
            <person name="Kunde Y."/>
            <person name="Gleasner C.D."/>
            <person name="You Mak K.T."/>
            <person name="Polle J."/>
            <person name="Hovde B.T."/>
            <person name="Starkenburg S.R."/>
        </authorList>
    </citation>
    <scope>NUCLEOTIDE SEQUENCE [LARGE SCALE GENOMIC DNA]</scope>
    <source>
        <strain evidence="5 6">DOE0152z</strain>
    </source>
</reference>
<dbReference type="Pfam" id="PF00415">
    <property type="entry name" value="RCC1"/>
    <property type="match status" value="2"/>
</dbReference>
<feature type="compositionally biased region" description="Low complexity" evidence="3">
    <location>
        <begin position="674"/>
        <end position="684"/>
    </location>
</feature>
<keyword evidence="6" id="KW-1185">Reference proteome</keyword>
<feature type="region of interest" description="Disordered" evidence="3">
    <location>
        <begin position="708"/>
        <end position="936"/>
    </location>
</feature>